<proteinExistence type="predicted"/>
<dbReference type="PANTHER" id="PTHR45620:SF1">
    <property type="entry name" value="G-PROTEIN COUPLED RECEPTORS FAMILY 2 PROFILE 2 DOMAIN-CONTAINING PROTEIN"/>
    <property type="match status" value="1"/>
</dbReference>
<name>A0A8J9YNT0_BRALA</name>
<sequence>MSELTDGYLPETDQRRKLTRSTLVLIPLFGVHYIVFIGLPEDVTGQVKYVSYFFDTFLNSFQVQSELRRRWGLWRESRELGWERQSGLPTTTLSLVSRGSRDSPGNSPPRSPRISKALADSPVLIHYREYRVGDTTL</sequence>
<dbReference type="OrthoDB" id="6022368at2759"/>
<organism evidence="7 8">
    <name type="scientific">Branchiostoma lanceolatum</name>
    <name type="common">Common lancelet</name>
    <name type="synonym">Amphioxus lanceolatum</name>
    <dbReference type="NCBI Taxonomy" id="7740"/>
    <lineage>
        <taxon>Eukaryota</taxon>
        <taxon>Metazoa</taxon>
        <taxon>Chordata</taxon>
        <taxon>Cephalochordata</taxon>
        <taxon>Leptocardii</taxon>
        <taxon>Amphioxiformes</taxon>
        <taxon>Branchiostomatidae</taxon>
        <taxon>Branchiostoma</taxon>
    </lineage>
</organism>
<dbReference type="InterPro" id="IPR000832">
    <property type="entry name" value="GPCR_2_secretin-like"/>
</dbReference>
<evidence type="ECO:0000256" key="1">
    <source>
        <dbReference type="ARBA" id="ARBA00004141"/>
    </source>
</evidence>
<dbReference type="AlphaFoldDB" id="A0A8J9YNT0"/>
<dbReference type="GO" id="GO:0017046">
    <property type="term" value="F:peptide hormone binding"/>
    <property type="evidence" value="ECO:0007669"/>
    <property type="project" value="TreeGrafter"/>
</dbReference>
<comment type="subcellular location">
    <subcellularLocation>
        <location evidence="1">Membrane</location>
        <topology evidence="1">Multi-pass membrane protein</topology>
    </subcellularLocation>
</comment>
<gene>
    <name evidence="7" type="primary">VIPR1</name>
    <name evidence="7" type="ORF">BLAG_LOCUS3503</name>
</gene>
<protein>
    <submittedName>
        <fullName evidence="7">VIPR1 protein</fullName>
    </submittedName>
</protein>
<keyword evidence="4 6" id="KW-0472">Membrane</keyword>
<evidence type="ECO:0000313" key="8">
    <source>
        <dbReference type="Proteomes" id="UP000838412"/>
    </source>
</evidence>
<dbReference type="Pfam" id="PF00002">
    <property type="entry name" value="7tm_2"/>
    <property type="match status" value="1"/>
</dbReference>
<evidence type="ECO:0000256" key="3">
    <source>
        <dbReference type="ARBA" id="ARBA00022989"/>
    </source>
</evidence>
<reference evidence="7" key="1">
    <citation type="submission" date="2022-01" db="EMBL/GenBank/DDBJ databases">
        <authorList>
            <person name="Braso-Vives M."/>
        </authorList>
    </citation>
    <scope>NUCLEOTIDE SEQUENCE</scope>
</reference>
<dbReference type="Proteomes" id="UP000838412">
    <property type="component" value="Chromosome 10"/>
</dbReference>
<dbReference type="Gene3D" id="1.20.1070.10">
    <property type="entry name" value="Rhodopsin 7-helix transmembrane proteins"/>
    <property type="match status" value="1"/>
</dbReference>
<evidence type="ECO:0000256" key="4">
    <source>
        <dbReference type="ARBA" id="ARBA00023136"/>
    </source>
</evidence>
<dbReference type="InterPro" id="IPR050332">
    <property type="entry name" value="GPCR_2"/>
</dbReference>
<feature type="region of interest" description="Disordered" evidence="5">
    <location>
        <begin position="91"/>
        <end position="115"/>
    </location>
</feature>
<keyword evidence="3 6" id="KW-1133">Transmembrane helix</keyword>
<accession>A0A8J9YNT0</accession>
<evidence type="ECO:0000256" key="6">
    <source>
        <dbReference type="SAM" id="Phobius"/>
    </source>
</evidence>
<dbReference type="GO" id="GO:0005886">
    <property type="term" value="C:plasma membrane"/>
    <property type="evidence" value="ECO:0007669"/>
    <property type="project" value="TreeGrafter"/>
</dbReference>
<evidence type="ECO:0000256" key="5">
    <source>
        <dbReference type="SAM" id="MobiDB-lite"/>
    </source>
</evidence>
<evidence type="ECO:0000256" key="2">
    <source>
        <dbReference type="ARBA" id="ARBA00022692"/>
    </source>
</evidence>
<dbReference type="EMBL" id="OV696695">
    <property type="protein sequence ID" value="CAH1239135.1"/>
    <property type="molecule type" value="Genomic_DNA"/>
</dbReference>
<dbReference type="PANTHER" id="PTHR45620">
    <property type="entry name" value="PDF RECEPTOR-LIKE PROTEIN-RELATED"/>
    <property type="match status" value="1"/>
</dbReference>
<keyword evidence="2 6" id="KW-0812">Transmembrane</keyword>
<dbReference type="GO" id="GO:0008528">
    <property type="term" value="F:G protein-coupled peptide receptor activity"/>
    <property type="evidence" value="ECO:0007669"/>
    <property type="project" value="TreeGrafter"/>
</dbReference>
<keyword evidence="8" id="KW-1185">Reference proteome</keyword>
<evidence type="ECO:0000313" key="7">
    <source>
        <dbReference type="EMBL" id="CAH1239135.1"/>
    </source>
</evidence>
<feature type="transmembrane region" description="Helical" evidence="6">
    <location>
        <begin position="21"/>
        <end position="39"/>
    </location>
</feature>
<dbReference type="GO" id="GO:0007188">
    <property type="term" value="P:adenylate cyclase-modulating G protein-coupled receptor signaling pathway"/>
    <property type="evidence" value="ECO:0007669"/>
    <property type="project" value="TreeGrafter"/>
</dbReference>